<gene>
    <name evidence="1" type="ORF">EYF80_006900</name>
</gene>
<protein>
    <submittedName>
        <fullName evidence="1">Uncharacterized protein</fullName>
    </submittedName>
</protein>
<organism evidence="1 2">
    <name type="scientific">Liparis tanakae</name>
    <name type="common">Tanaka's snailfish</name>
    <dbReference type="NCBI Taxonomy" id="230148"/>
    <lineage>
        <taxon>Eukaryota</taxon>
        <taxon>Metazoa</taxon>
        <taxon>Chordata</taxon>
        <taxon>Craniata</taxon>
        <taxon>Vertebrata</taxon>
        <taxon>Euteleostomi</taxon>
        <taxon>Actinopterygii</taxon>
        <taxon>Neopterygii</taxon>
        <taxon>Teleostei</taxon>
        <taxon>Neoteleostei</taxon>
        <taxon>Acanthomorphata</taxon>
        <taxon>Eupercaria</taxon>
        <taxon>Perciformes</taxon>
        <taxon>Cottioidei</taxon>
        <taxon>Cottales</taxon>
        <taxon>Liparidae</taxon>
        <taxon>Liparis</taxon>
    </lineage>
</organism>
<dbReference type="AlphaFoldDB" id="A0A4Z2J0G4"/>
<accession>A0A4Z2J0G4</accession>
<dbReference type="Proteomes" id="UP000314294">
    <property type="component" value="Unassembled WGS sequence"/>
</dbReference>
<dbReference type="EMBL" id="SRLO01000036">
    <property type="protein sequence ID" value="TNN82943.1"/>
    <property type="molecule type" value="Genomic_DNA"/>
</dbReference>
<evidence type="ECO:0000313" key="2">
    <source>
        <dbReference type="Proteomes" id="UP000314294"/>
    </source>
</evidence>
<keyword evidence="2" id="KW-1185">Reference proteome</keyword>
<reference evidence="1 2" key="1">
    <citation type="submission" date="2019-03" db="EMBL/GenBank/DDBJ databases">
        <title>First draft genome of Liparis tanakae, snailfish: a comprehensive survey of snailfish specific genes.</title>
        <authorList>
            <person name="Kim W."/>
            <person name="Song I."/>
            <person name="Jeong J.-H."/>
            <person name="Kim D."/>
            <person name="Kim S."/>
            <person name="Ryu S."/>
            <person name="Song J.Y."/>
            <person name="Lee S.K."/>
        </authorList>
    </citation>
    <scope>NUCLEOTIDE SEQUENCE [LARGE SCALE GENOMIC DNA]</scope>
    <source>
        <tissue evidence="1">Muscle</tissue>
    </source>
</reference>
<sequence length="126" mass="13673">MWRNVSMAPLTLPSVLRVGRVPAVVVTRRPVGASAAEQFSLRQTEVTTAAALLRPRAPPGGGAAVFERSICSDDSLAVSNSVYMKEHPEQSVSQCLFSLLGFWNKLPLHQNGLNKHRAPQMPTGRP</sequence>
<comment type="caution">
    <text evidence="1">The sequence shown here is derived from an EMBL/GenBank/DDBJ whole genome shotgun (WGS) entry which is preliminary data.</text>
</comment>
<proteinExistence type="predicted"/>
<evidence type="ECO:0000313" key="1">
    <source>
        <dbReference type="EMBL" id="TNN82943.1"/>
    </source>
</evidence>
<name>A0A4Z2J0G4_9TELE</name>